<dbReference type="Proteomes" id="UP000612855">
    <property type="component" value="Unassembled WGS sequence"/>
</dbReference>
<evidence type="ECO:0000313" key="3">
    <source>
        <dbReference type="Proteomes" id="UP000612855"/>
    </source>
</evidence>
<sequence>MGSYEYKVVAAPTRGTRGPGAKGAEGRFALSLEDVMNRMAAEGWEYQRAETLPSEERAGLTNVQTVYRNVLVFRRARSGDIAAFAPRAIGDETPAPLLLPAAEGLEPVTGQDHGLASLLRRRAARLVGSSAPVAASHTPVAEAAPEVAPAAGPLPVVMDADDEPEPAPKSAELAARFAEEDRPRPARGPADFFGSDTLEFHSSGDRRFNQIAPQVRTPSAAE</sequence>
<evidence type="ECO:0000256" key="1">
    <source>
        <dbReference type="SAM" id="MobiDB-lite"/>
    </source>
</evidence>
<feature type="region of interest" description="Disordered" evidence="1">
    <location>
        <begin position="175"/>
        <end position="222"/>
    </location>
</feature>
<keyword evidence="3" id="KW-1185">Reference proteome</keyword>
<feature type="compositionally biased region" description="Basic and acidic residues" evidence="1">
    <location>
        <begin position="198"/>
        <end position="208"/>
    </location>
</feature>
<accession>A0A917A7H1</accession>
<gene>
    <name evidence="2" type="ORF">GCM10011360_19770</name>
</gene>
<protein>
    <recommendedName>
        <fullName evidence="4">DUF4177 domain-containing protein</fullName>
    </recommendedName>
</protein>
<comment type="caution">
    <text evidence="2">The sequence shown here is derived from an EMBL/GenBank/DDBJ whole genome shotgun (WGS) entry which is preliminary data.</text>
</comment>
<dbReference type="RefSeq" id="WP_188477531.1">
    <property type="nucleotide sequence ID" value="NZ_BMFJ01000001.1"/>
</dbReference>
<name>A0A917A7H1_9RHOB</name>
<proteinExistence type="predicted"/>
<dbReference type="EMBL" id="BMFJ01000001">
    <property type="protein sequence ID" value="GGE31857.1"/>
    <property type="molecule type" value="Genomic_DNA"/>
</dbReference>
<organism evidence="2 3">
    <name type="scientific">Primorskyibacter flagellatus</name>
    <dbReference type="NCBI Taxonomy" id="1387277"/>
    <lineage>
        <taxon>Bacteria</taxon>
        <taxon>Pseudomonadati</taxon>
        <taxon>Pseudomonadota</taxon>
        <taxon>Alphaproteobacteria</taxon>
        <taxon>Rhodobacterales</taxon>
        <taxon>Roseobacteraceae</taxon>
        <taxon>Primorskyibacter</taxon>
    </lineage>
</organism>
<evidence type="ECO:0000313" key="2">
    <source>
        <dbReference type="EMBL" id="GGE31857.1"/>
    </source>
</evidence>
<reference evidence="3" key="1">
    <citation type="journal article" date="2019" name="Int. J. Syst. Evol. Microbiol.">
        <title>The Global Catalogue of Microorganisms (GCM) 10K type strain sequencing project: providing services to taxonomists for standard genome sequencing and annotation.</title>
        <authorList>
            <consortium name="The Broad Institute Genomics Platform"/>
            <consortium name="The Broad Institute Genome Sequencing Center for Infectious Disease"/>
            <person name="Wu L."/>
            <person name="Ma J."/>
        </authorList>
    </citation>
    <scope>NUCLEOTIDE SEQUENCE [LARGE SCALE GENOMIC DNA]</scope>
    <source>
        <strain evidence="3">CGMCC 1.12664</strain>
    </source>
</reference>
<dbReference type="AlphaFoldDB" id="A0A917A7H1"/>
<evidence type="ECO:0008006" key="4">
    <source>
        <dbReference type="Google" id="ProtNLM"/>
    </source>
</evidence>